<sequence>MKKIFITMLLGISTLTTFAQNASTERYTTHNKGKFFFYWGGNRAYYTNSDITFSGNNYNFTIKDVEAVDKPKGWHIDYINPLRMTIPQTNFHIGYHISDHYTISAGVDHMKYVMKNGQTVKMNGYINGSNTSHDGTYNNTDKLLSEDFLTFEHTDGLNYVVVEGARIDDISRLFGISNTDILQVNLTEGLGFGALYPKTNTKLLNKERYDEFHIAGTGVNAKAGLHLTFFKYFLIVGELKGGYINMYDVRTTYDIADKAKHDFFFFETVLGIGGTFRF</sequence>
<gene>
    <name evidence="2" type="ORF">NCTC11458_02274</name>
</gene>
<feature type="chain" id="PRO_5031050399" description="Outer membrane protein beta-barrel domain-containing protein" evidence="1">
    <location>
        <begin position="20"/>
        <end position="278"/>
    </location>
</feature>
<dbReference type="EMBL" id="UYIQ01000001">
    <property type="protein sequence ID" value="VDG82977.1"/>
    <property type="molecule type" value="Genomic_DNA"/>
</dbReference>
<evidence type="ECO:0000313" key="3">
    <source>
        <dbReference type="Proteomes" id="UP000276733"/>
    </source>
</evidence>
<organism evidence="2 3">
    <name type="scientific">Capnocytophaga ochracea</name>
    <dbReference type="NCBI Taxonomy" id="1018"/>
    <lineage>
        <taxon>Bacteria</taxon>
        <taxon>Pseudomonadati</taxon>
        <taxon>Bacteroidota</taxon>
        <taxon>Flavobacteriia</taxon>
        <taxon>Flavobacteriales</taxon>
        <taxon>Flavobacteriaceae</taxon>
        <taxon>Capnocytophaga</taxon>
    </lineage>
</organism>
<dbReference type="Proteomes" id="UP000276733">
    <property type="component" value="Unassembled WGS sequence"/>
</dbReference>
<comment type="caution">
    <text evidence="2">The sequence shown here is derived from an EMBL/GenBank/DDBJ whole genome shotgun (WGS) entry which is preliminary data.</text>
</comment>
<proteinExistence type="predicted"/>
<protein>
    <recommendedName>
        <fullName evidence="4">Outer membrane protein beta-barrel domain-containing protein</fullName>
    </recommendedName>
</protein>
<keyword evidence="1" id="KW-0732">Signal</keyword>
<feature type="signal peptide" evidence="1">
    <location>
        <begin position="1"/>
        <end position="19"/>
    </location>
</feature>
<reference evidence="2 3" key="1">
    <citation type="submission" date="2018-11" db="EMBL/GenBank/DDBJ databases">
        <authorList>
            <consortium name="Pathogen Informatics"/>
        </authorList>
    </citation>
    <scope>NUCLEOTIDE SEQUENCE [LARGE SCALE GENOMIC DNA]</scope>
    <source>
        <strain evidence="2 3">NCTC11458</strain>
    </source>
</reference>
<evidence type="ECO:0000313" key="2">
    <source>
        <dbReference type="EMBL" id="VDG82977.1"/>
    </source>
</evidence>
<dbReference type="RefSeq" id="WP_178958723.1">
    <property type="nucleotide sequence ID" value="NZ_UYIQ01000001.1"/>
</dbReference>
<dbReference type="AlphaFoldDB" id="A0A7Z9CBH7"/>
<accession>A0A7Z9CBH7</accession>
<evidence type="ECO:0008006" key="4">
    <source>
        <dbReference type="Google" id="ProtNLM"/>
    </source>
</evidence>
<evidence type="ECO:0000256" key="1">
    <source>
        <dbReference type="SAM" id="SignalP"/>
    </source>
</evidence>
<name>A0A7Z9CBH7_CAPOC</name>